<feature type="region of interest" description="Disordered" evidence="1">
    <location>
        <begin position="1"/>
        <end position="91"/>
    </location>
</feature>
<keyword evidence="3" id="KW-1185">Reference proteome</keyword>
<proteinExistence type="predicted"/>
<evidence type="ECO:0000256" key="1">
    <source>
        <dbReference type="SAM" id="MobiDB-lite"/>
    </source>
</evidence>
<evidence type="ECO:0000313" key="3">
    <source>
        <dbReference type="Proteomes" id="UP000297703"/>
    </source>
</evidence>
<evidence type="ECO:0000313" key="2">
    <source>
        <dbReference type="EMBL" id="TFK08478.1"/>
    </source>
</evidence>
<reference evidence="2 3" key="1">
    <citation type="submission" date="2019-04" db="EMBL/GenBank/DDBJ databases">
        <title>Draft genome of the big-headed turtle Platysternon megacephalum.</title>
        <authorList>
            <person name="Gong S."/>
        </authorList>
    </citation>
    <scope>NUCLEOTIDE SEQUENCE [LARGE SCALE GENOMIC DNA]</scope>
    <source>
        <strain evidence="2">DO16091913</strain>
        <tissue evidence="2">Muscle</tissue>
    </source>
</reference>
<protein>
    <submittedName>
        <fullName evidence="2">Guanine nucleotide-binding protein G(I)/G(S)/G(O) subunit gamma-11</fullName>
    </submittedName>
</protein>
<reference evidence="2 3" key="2">
    <citation type="submission" date="2019-04" db="EMBL/GenBank/DDBJ databases">
        <title>The genome sequence of big-headed turtle.</title>
        <authorList>
            <person name="Gong S."/>
        </authorList>
    </citation>
    <scope>NUCLEOTIDE SEQUENCE [LARGE SCALE GENOMIC DNA]</scope>
    <source>
        <strain evidence="2">DO16091913</strain>
        <tissue evidence="2">Muscle</tissue>
    </source>
</reference>
<dbReference type="EMBL" id="QXTE01000069">
    <property type="protein sequence ID" value="TFK08478.1"/>
    <property type="molecule type" value="Genomic_DNA"/>
</dbReference>
<sequence length="187" mass="20275">MRPRQPGPYPQLRPVQGARRPGPGRRLPRRSPAAHAPRSPGAGEEAPPGARPCTSSAGSGRSRREPRPGAHAAPRSPSAHTPGPGGRDISFRKAKLSVPGHSWALKVPWHCLWAIYFVVIGLFSCCSQILLPRWVAITVSIYNKLLKVVWQVSGTARKRIVSSSGPRPTSKSQDAKFNVLAQLHLDN</sequence>
<accession>A0A4D9ELZ4</accession>
<feature type="compositionally biased region" description="Pro residues" evidence="1">
    <location>
        <begin position="1"/>
        <end position="11"/>
    </location>
</feature>
<gene>
    <name evidence="2" type="ORF">DR999_PMT08672</name>
</gene>
<comment type="caution">
    <text evidence="2">The sequence shown here is derived from an EMBL/GenBank/DDBJ whole genome shotgun (WGS) entry which is preliminary data.</text>
</comment>
<organism evidence="2 3">
    <name type="scientific">Platysternon megacephalum</name>
    <name type="common">big-headed turtle</name>
    <dbReference type="NCBI Taxonomy" id="55544"/>
    <lineage>
        <taxon>Eukaryota</taxon>
        <taxon>Metazoa</taxon>
        <taxon>Chordata</taxon>
        <taxon>Craniata</taxon>
        <taxon>Vertebrata</taxon>
        <taxon>Euteleostomi</taxon>
        <taxon>Archelosauria</taxon>
        <taxon>Testudinata</taxon>
        <taxon>Testudines</taxon>
        <taxon>Cryptodira</taxon>
        <taxon>Durocryptodira</taxon>
        <taxon>Testudinoidea</taxon>
        <taxon>Platysternidae</taxon>
        <taxon>Platysternon</taxon>
    </lineage>
</organism>
<name>A0A4D9ELZ4_9SAUR</name>
<dbReference type="AlphaFoldDB" id="A0A4D9ELZ4"/>
<dbReference type="Proteomes" id="UP000297703">
    <property type="component" value="Unassembled WGS sequence"/>
</dbReference>